<reference evidence="1 2" key="1">
    <citation type="submission" date="2018-11" db="EMBL/GenBank/DDBJ databases">
        <authorList>
            <consortium name="Pathogen Informatics"/>
        </authorList>
    </citation>
    <scope>NUCLEOTIDE SEQUENCE [LARGE SCALE GENOMIC DNA]</scope>
</reference>
<evidence type="ECO:0008006" key="3">
    <source>
        <dbReference type="Google" id="ProtNLM"/>
    </source>
</evidence>
<organism evidence="1 2">
    <name type="scientific">Strongylus vulgaris</name>
    <name type="common">Blood worm</name>
    <dbReference type="NCBI Taxonomy" id="40348"/>
    <lineage>
        <taxon>Eukaryota</taxon>
        <taxon>Metazoa</taxon>
        <taxon>Ecdysozoa</taxon>
        <taxon>Nematoda</taxon>
        <taxon>Chromadorea</taxon>
        <taxon>Rhabditida</taxon>
        <taxon>Rhabditina</taxon>
        <taxon>Rhabditomorpha</taxon>
        <taxon>Strongyloidea</taxon>
        <taxon>Strongylidae</taxon>
        <taxon>Strongylus</taxon>
    </lineage>
</organism>
<dbReference type="OrthoDB" id="410104at2759"/>
<name>A0A3P7J2D5_STRVU</name>
<evidence type="ECO:0000313" key="1">
    <source>
        <dbReference type="EMBL" id="VDM79590.1"/>
    </source>
</evidence>
<keyword evidence="2" id="KW-1185">Reference proteome</keyword>
<dbReference type="AlphaFoldDB" id="A0A3P7J2D5"/>
<dbReference type="Proteomes" id="UP000270094">
    <property type="component" value="Unassembled WGS sequence"/>
</dbReference>
<evidence type="ECO:0000313" key="2">
    <source>
        <dbReference type="Proteomes" id="UP000270094"/>
    </source>
</evidence>
<accession>A0A3P7J2D5</accession>
<proteinExistence type="predicted"/>
<protein>
    <recommendedName>
        <fullName evidence="3">Reverse transcriptase domain-containing protein</fullName>
    </recommendedName>
</protein>
<sequence>MESITKKFYTNLFRINIHVLAIPTENKRQLILPAEVRAAIQIMKVAMPGQTTFWPTFCEKERISDKWGTSRTILLHESDREDFRNYSSLYLLNVSRTIEVCREFSLPRVLFADYEEAFDSFDLNTIHRVDQAVDHLVKWPTATTVHHPLSIPVSIRSNRYQLRIRHRVMLSPCSGEIPLKTCADDIVLLSRIITEAEKMLEELNEVDSLIAKIVL</sequence>
<gene>
    <name evidence="1" type="ORF">SVUK_LOCUS14588</name>
</gene>
<dbReference type="EMBL" id="UYYB01105661">
    <property type="protein sequence ID" value="VDM79590.1"/>
    <property type="molecule type" value="Genomic_DNA"/>
</dbReference>